<evidence type="ECO:0000313" key="1">
    <source>
        <dbReference type="EMBL" id="HJB74653.1"/>
    </source>
</evidence>
<proteinExistence type="predicted"/>
<reference evidence="1" key="1">
    <citation type="journal article" date="2021" name="PeerJ">
        <title>Extensive microbial diversity within the chicken gut microbiome revealed by metagenomics and culture.</title>
        <authorList>
            <person name="Gilroy R."/>
            <person name="Ravi A."/>
            <person name="Getino M."/>
            <person name="Pursley I."/>
            <person name="Horton D.L."/>
            <person name="Alikhan N.F."/>
            <person name="Baker D."/>
            <person name="Gharbi K."/>
            <person name="Hall N."/>
            <person name="Watson M."/>
            <person name="Adriaenssens E.M."/>
            <person name="Foster-Nyarko E."/>
            <person name="Jarju S."/>
            <person name="Secka A."/>
            <person name="Antonio M."/>
            <person name="Oren A."/>
            <person name="Chaudhuri R.R."/>
            <person name="La Ragione R."/>
            <person name="Hildebrand F."/>
            <person name="Pallen M.J."/>
        </authorList>
    </citation>
    <scope>NUCLEOTIDE SEQUENCE</scope>
    <source>
        <strain evidence="1">CHK188-16595</strain>
    </source>
</reference>
<organism evidence="1 2">
    <name type="scientific">Candidatus Eubacterium faecale</name>
    <dbReference type="NCBI Taxonomy" id="2838568"/>
    <lineage>
        <taxon>Bacteria</taxon>
        <taxon>Bacillati</taxon>
        <taxon>Bacillota</taxon>
        <taxon>Clostridia</taxon>
        <taxon>Eubacteriales</taxon>
        <taxon>Eubacteriaceae</taxon>
        <taxon>Eubacterium</taxon>
    </lineage>
</organism>
<dbReference type="AlphaFoldDB" id="A0A9D2S8A3"/>
<sequence>MPNNNTEQKWTPTSYEIELISRYEKEFAVPKDQRVTEWFGDMALYEVKPGVTETIFTKRLEYILEQTDLTLEEINSGLLSDSDIQTAVERSLLTSSPVEESIVAQYTDHGVLNIIKQYPSGKFYNHYGYDPKTKVSNSRAGAYHSLAEAKEMMERHRSKAVELQKEIGEDDKNAAKEVDSRAHLSIQFAKRQVYGEHTINVKGQEITYVNVALPKTSKYHGYALSVNRDRIRDDKFSPKMAFVSISDKEYTLSKWDKAAQKAQEISLTAQQIKKEFDSWKQKKRDTPVR</sequence>
<reference evidence="1" key="2">
    <citation type="submission" date="2021-04" db="EMBL/GenBank/DDBJ databases">
        <authorList>
            <person name="Gilroy R."/>
        </authorList>
    </citation>
    <scope>NUCLEOTIDE SEQUENCE</scope>
    <source>
        <strain evidence="1">CHK188-16595</strain>
    </source>
</reference>
<dbReference type="EMBL" id="DWXN01000006">
    <property type="protein sequence ID" value="HJB74653.1"/>
    <property type="molecule type" value="Genomic_DNA"/>
</dbReference>
<accession>A0A9D2S8A3</accession>
<dbReference type="PROSITE" id="PS50890">
    <property type="entry name" value="PUA"/>
    <property type="match status" value="1"/>
</dbReference>
<evidence type="ECO:0000313" key="2">
    <source>
        <dbReference type="Proteomes" id="UP000823877"/>
    </source>
</evidence>
<comment type="caution">
    <text evidence="1">The sequence shown here is derived from an EMBL/GenBank/DDBJ whole genome shotgun (WGS) entry which is preliminary data.</text>
</comment>
<dbReference type="Proteomes" id="UP000823877">
    <property type="component" value="Unassembled WGS sequence"/>
</dbReference>
<name>A0A9D2S8A3_9FIRM</name>
<protein>
    <submittedName>
        <fullName evidence="1">Uncharacterized protein</fullName>
    </submittedName>
</protein>
<gene>
    <name evidence="1" type="ORF">IAA37_03145</name>
</gene>